<proteinExistence type="predicted"/>
<reference evidence="2" key="1">
    <citation type="journal article" date="2016" name="Genome Announc.">
        <title>Complete genome sequence of Alkaliphilus metalliredigens strain QYMF, an alkaliphilic and metal-reducing bacterium isolated from borax-contaminated leachate ponds.</title>
        <authorList>
            <person name="Hwang C."/>
            <person name="Copeland A."/>
            <person name="Lucas S."/>
            <person name="Lapidus A."/>
            <person name="Barry K."/>
            <person name="Detter J.C."/>
            <person name="Glavina Del Rio T."/>
            <person name="Hammon N."/>
            <person name="Israni S."/>
            <person name="Dalin E."/>
            <person name="Tice H."/>
            <person name="Pitluck S."/>
            <person name="Chertkov O."/>
            <person name="Brettin T."/>
            <person name="Bruce D."/>
            <person name="Han C."/>
            <person name="Schmutz J."/>
            <person name="Larimer F."/>
            <person name="Land M.L."/>
            <person name="Hauser L."/>
            <person name="Kyrpides N."/>
            <person name="Mikhailova N."/>
            <person name="Ye Q."/>
            <person name="Zhou J."/>
            <person name="Richardson P."/>
            <person name="Fields M.W."/>
        </authorList>
    </citation>
    <scope>NUCLEOTIDE SEQUENCE [LARGE SCALE GENOMIC DNA]</scope>
    <source>
        <strain evidence="2">QYMF</strain>
    </source>
</reference>
<keyword evidence="2" id="KW-1185">Reference proteome</keyword>
<evidence type="ECO:0000313" key="2">
    <source>
        <dbReference type="Proteomes" id="UP000001572"/>
    </source>
</evidence>
<dbReference type="AlphaFoldDB" id="A6TPV0"/>
<name>A6TPV0_ALKMQ</name>
<dbReference type="STRING" id="293826.Amet_2057"/>
<protein>
    <recommendedName>
        <fullName evidence="3">Transposase</fullName>
    </recommendedName>
</protein>
<sequence length="112" mass="13229">MLIMSNNEIISMWTECIEAYRSRGLSAKKWSEANQVNFHALNYWVRKLKKEASKIDQKQWLSVEIPDYKKDILKPYLFNGFLLHYKRLEKGTFKWLDGTTGTSIGIGNRELR</sequence>
<evidence type="ECO:0000313" key="1">
    <source>
        <dbReference type="EMBL" id="ABR48218.1"/>
    </source>
</evidence>
<dbReference type="HOGENOM" id="CLU_2140587_0_0_9"/>
<gene>
    <name evidence="1" type="ordered locus">Amet_2057</name>
</gene>
<accession>A6TPV0</accession>
<organism evidence="1 2">
    <name type="scientific">Alkaliphilus metalliredigens (strain QYMF)</name>
    <dbReference type="NCBI Taxonomy" id="293826"/>
    <lineage>
        <taxon>Bacteria</taxon>
        <taxon>Bacillati</taxon>
        <taxon>Bacillota</taxon>
        <taxon>Clostridia</taxon>
        <taxon>Peptostreptococcales</taxon>
        <taxon>Natronincolaceae</taxon>
        <taxon>Alkaliphilus</taxon>
    </lineage>
</organism>
<dbReference type="Proteomes" id="UP000001572">
    <property type="component" value="Chromosome"/>
</dbReference>
<dbReference type="KEGG" id="amt:Amet_2057"/>
<dbReference type="EMBL" id="CP000724">
    <property type="protein sequence ID" value="ABR48218.1"/>
    <property type="molecule type" value="Genomic_DNA"/>
</dbReference>
<dbReference type="NCBIfam" id="NF047593">
    <property type="entry name" value="IS66_ISAeme5_TnpA"/>
    <property type="match status" value="1"/>
</dbReference>
<evidence type="ECO:0008006" key="3">
    <source>
        <dbReference type="Google" id="ProtNLM"/>
    </source>
</evidence>